<feature type="signal peptide" evidence="1">
    <location>
        <begin position="1"/>
        <end position="25"/>
    </location>
</feature>
<dbReference type="Gene3D" id="2.60.40.3620">
    <property type="match status" value="2"/>
</dbReference>
<dbReference type="PROSITE" id="PS51257">
    <property type="entry name" value="PROKAR_LIPOPROTEIN"/>
    <property type="match status" value="1"/>
</dbReference>
<dbReference type="Proteomes" id="UP001158050">
    <property type="component" value="Unassembled WGS sequence"/>
</dbReference>
<dbReference type="RefSeq" id="WP_283416704.1">
    <property type="nucleotide sequence ID" value="NZ_FXUO01000004.1"/>
</dbReference>
<keyword evidence="4" id="KW-1185">Reference proteome</keyword>
<reference evidence="3 4" key="1">
    <citation type="submission" date="2017-05" db="EMBL/GenBank/DDBJ databases">
        <authorList>
            <person name="Varghese N."/>
            <person name="Submissions S."/>
        </authorList>
    </citation>
    <scope>NUCLEOTIDE SEQUENCE [LARGE SCALE GENOMIC DNA]</scope>
    <source>
        <strain evidence="3 4">DSM 18015</strain>
    </source>
</reference>
<organism evidence="3 4">
    <name type="scientific">Epilithonimonas pallida</name>
    <dbReference type="NCBI Taxonomy" id="373671"/>
    <lineage>
        <taxon>Bacteria</taxon>
        <taxon>Pseudomonadati</taxon>
        <taxon>Bacteroidota</taxon>
        <taxon>Flavobacteriia</taxon>
        <taxon>Flavobacteriales</taxon>
        <taxon>Weeksellaceae</taxon>
        <taxon>Chryseobacterium group</taxon>
        <taxon>Epilithonimonas</taxon>
    </lineage>
</organism>
<keyword evidence="1" id="KW-0732">Signal</keyword>
<name>A0ABY1R4P3_9FLAO</name>
<evidence type="ECO:0000259" key="2">
    <source>
        <dbReference type="Pfam" id="PF14292"/>
    </source>
</evidence>
<feature type="domain" description="SusE outer membrane protein" evidence="2">
    <location>
        <begin position="146"/>
        <end position="235"/>
    </location>
</feature>
<dbReference type="EMBL" id="FXUO01000004">
    <property type="protein sequence ID" value="SMP93033.1"/>
    <property type="molecule type" value="Genomic_DNA"/>
</dbReference>
<proteinExistence type="predicted"/>
<gene>
    <name evidence="3" type="ORF">SAMN05421679_104247</name>
</gene>
<protein>
    <submittedName>
        <fullName evidence="3">SusE outer membrane protein</fullName>
    </submittedName>
</protein>
<dbReference type="Pfam" id="PF14292">
    <property type="entry name" value="SusE"/>
    <property type="match status" value="2"/>
</dbReference>
<feature type="chain" id="PRO_5047271639" evidence="1">
    <location>
        <begin position="26"/>
        <end position="480"/>
    </location>
</feature>
<feature type="domain" description="SusE outer membrane protein" evidence="2">
    <location>
        <begin position="25"/>
        <end position="122"/>
    </location>
</feature>
<sequence length="480" mass="52527">MKNIFKLIIASVFVSILFVACNNDADRDWTTPEASFKLNDTSLGAENVLYKTMSNNPFTLVWESIGSGEYKVELSSTSDFTKKVELGKSSENSFTTTIGNLNAKLLQLNFSPFTSQLVYIRITKDSEISNTISFGVKVYPVDGPIITAPTNGGTITLNSADQSAIATTITWNDYSNYGSPVTYTVEIAKKGSTTFSSLGVVTNSKSLAISNKDLNTAALTAGGIVNTEGEFDFRVTAKTSFSTPAIELKSAIVTAKMKPYQVDYPDFFLVGAASAVSWNATGSQKLYKHDNISEIYTYLQPENFRFLGQQDWNPLNYSIDDSRTDAEKRYFKTVSSNVEFGDHENMKFTGTAGIYHVVINADFGVKSLTATATAGVWDIPNLYLVGSLQGWNAGAAEQFNSLGNGKFEMIRQIPDNAEFKFLGQQDWSGKEWGNIGKDNIGNTGYLGINDANGNIKFSGGDNFYTITVDLKMGTYKLVKL</sequence>
<evidence type="ECO:0000313" key="3">
    <source>
        <dbReference type="EMBL" id="SMP93033.1"/>
    </source>
</evidence>
<accession>A0ABY1R4P3</accession>
<evidence type="ECO:0000313" key="4">
    <source>
        <dbReference type="Proteomes" id="UP001158050"/>
    </source>
</evidence>
<comment type="caution">
    <text evidence="3">The sequence shown here is derived from an EMBL/GenBank/DDBJ whole genome shotgun (WGS) entry which is preliminary data.</text>
</comment>
<evidence type="ECO:0000256" key="1">
    <source>
        <dbReference type="SAM" id="SignalP"/>
    </source>
</evidence>
<dbReference type="InterPro" id="IPR025970">
    <property type="entry name" value="SusE"/>
</dbReference>